<dbReference type="GO" id="GO:0000014">
    <property type="term" value="F:single-stranded DNA endodeoxyribonuclease activity"/>
    <property type="evidence" value="ECO:0007669"/>
    <property type="project" value="TreeGrafter"/>
</dbReference>
<accession>A0A4C1VTI7</accession>
<dbReference type="Proteomes" id="UP000299102">
    <property type="component" value="Unassembled WGS sequence"/>
</dbReference>
<keyword evidence="2" id="KW-1185">Reference proteome</keyword>
<dbReference type="OrthoDB" id="616263at2759"/>
<dbReference type="GO" id="GO:0000793">
    <property type="term" value="C:condensed chromosome"/>
    <property type="evidence" value="ECO:0007669"/>
    <property type="project" value="TreeGrafter"/>
</dbReference>
<dbReference type="GO" id="GO:0015074">
    <property type="term" value="P:DNA integration"/>
    <property type="evidence" value="ECO:0007669"/>
    <property type="project" value="TreeGrafter"/>
</dbReference>
<dbReference type="EMBL" id="BGZK01000407">
    <property type="protein sequence ID" value="GBP41820.1"/>
    <property type="molecule type" value="Genomic_DNA"/>
</dbReference>
<dbReference type="GO" id="GO:0046975">
    <property type="term" value="F:histone H3K36 methyltransferase activity"/>
    <property type="evidence" value="ECO:0007669"/>
    <property type="project" value="TreeGrafter"/>
</dbReference>
<reference evidence="1 2" key="1">
    <citation type="journal article" date="2019" name="Commun. Biol.">
        <title>The bagworm genome reveals a unique fibroin gene that provides high tensile strength.</title>
        <authorList>
            <person name="Kono N."/>
            <person name="Nakamura H."/>
            <person name="Ohtoshi R."/>
            <person name="Tomita M."/>
            <person name="Numata K."/>
            <person name="Arakawa K."/>
        </authorList>
    </citation>
    <scope>NUCLEOTIDE SEQUENCE [LARGE SCALE GENOMIC DNA]</scope>
</reference>
<protein>
    <submittedName>
        <fullName evidence="1">Histone-lysine N-methyltransferase SETMAR</fullName>
    </submittedName>
</protein>
<dbReference type="InterPro" id="IPR052709">
    <property type="entry name" value="Transposase-MT_Hybrid"/>
</dbReference>
<evidence type="ECO:0000313" key="2">
    <source>
        <dbReference type="Proteomes" id="UP000299102"/>
    </source>
</evidence>
<keyword evidence="1" id="KW-0808">Transferase</keyword>
<dbReference type="GO" id="GO:0006303">
    <property type="term" value="P:double-strand break repair via nonhomologous end joining"/>
    <property type="evidence" value="ECO:0007669"/>
    <property type="project" value="TreeGrafter"/>
</dbReference>
<evidence type="ECO:0000313" key="1">
    <source>
        <dbReference type="EMBL" id="GBP41820.1"/>
    </source>
</evidence>
<dbReference type="GO" id="GO:0005634">
    <property type="term" value="C:nucleus"/>
    <property type="evidence" value="ECO:0007669"/>
    <property type="project" value="TreeGrafter"/>
</dbReference>
<organism evidence="1 2">
    <name type="scientific">Eumeta variegata</name>
    <name type="common">Bagworm moth</name>
    <name type="synonym">Eumeta japonica</name>
    <dbReference type="NCBI Taxonomy" id="151549"/>
    <lineage>
        <taxon>Eukaryota</taxon>
        <taxon>Metazoa</taxon>
        <taxon>Ecdysozoa</taxon>
        <taxon>Arthropoda</taxon>
        <taxon>Hexapoda</taxon>
        <taxon>Insecta</taxon>
        <taxon>Pterygota</taxon>
        <taxon>Neoptera</taxon>
        <taxon>Endopterygota</taxon>
        <taxon>Lepidoptera</taxon>
        <taxon>Glossata</taxon>
        <taxon>Ditrysia</taxon>
        <taxon>Tineoidea</taxon>
        <taxon>Psychidae</taxon>
        <taxon>Oiketicinae</taxon>
        <taxon>Eumeta</taxon>
    </lineage>
</organism>
<dbReference type="GO" id="GO:0032259">
    <property type="term" value="P:methylation"/>
    <property type="evidence" value="ECO:0007669"/>
    <property type="project" value="UniProtKB-KW"/>
</dbReference>
<dbReference type="GO" id="GO:0042800">
    <property type="term" value="F:histone H3K4 methyltransferase activity"/>
    <property type="evidence" value="ECO:0007669"/>
    <property type="project" value="TreeGrafter"/>
</dbReference>
<dbReference type="AlphaFoldDB" id="A0A4C1VTI7"/>
<name>A0A4C1VTI7_EUMVA</name>
<dbReference type="GO" id="GO:0003697">
    <property type="term" value="F:single-stranded DNA binding"/>
    <property type="evidence" value="ECO:0007669"/>
    <property type="project" value="TreeGrafter"/>
</dbReference>
<dbReference type="GO" id="GO:0044774">
    <property type="term" value="P:mitotic DNA integrity checkpoint signaling"/>
    <property type="evidence" value="ECO:0007669"/>
    <property type="project" value="TreeGrafter"/>
</dbReference>
<dbReference type="PANTHER" id="PTHR46060">
    <property type="entry name" value="MARINER MOS1 TRANSPOSASE-LIKE PROTEIN"/>
    <property type="match status" value="1"/>
</dbReference>
<dbReference type="GO" id="GO:0035861">
    <property type="term" value="C:site of double-strand break"/>
    <property type="evidence" value="ECO:0007669"/>
    <property type="project" value="TreeGrafter"/>
</dbReference>
<dbReference type="InterPro" id="IPR036397">
    <property type="entry name" value="RNaseH_sf"/>
</dbReference>
<dbReference type="Gene3D" id="3.30.420.10">
    <property type="entry name" value="Ribonuclease H-like superfamily/Ribonuclease H"/>
    <property type="match status" value="1"/>
</dbReference>
<comment type="caution">
    <text evidence="1">The sequence shown here is derived from an EMBL/GenBank/DDBJ whole genome shotgun (WGS) entry which is preliminary data.</text>
</comment>
<keyword evidence="1" id="KW-0489">Methyltransferase</keyword>
<gene>
    <name evidence="1" type="primary">SETMAR</name>
    <name evidence="1" type="ORF">EVAR_86790_1</name>
</gene>
<dbReference type="GO" id="GO:0044547">
    <property type="term" value="F:DNA topoisomerase binding"/>
    <property type="evidence" value="ECO:0007669"/>
    <property type="project" value="TreeGrafter"/>
</dbReference>
<dbReference type="GO" id="GO:0003690">
    <property type="term" value="F:double-stranded DNA binding"/>
    <property type="evidence" value="ECO:0007669"/>
    <property type="project" value="TreeGrafter"/>
</dbReference>
<sequence>MNLPLVDLLWIKIDAILEKVKQDQHISSYDIAEELGIDHKTVVTHLKEAGYTNKLDTWVPHELTERNLVKCVLIYDSLLKPNEIEPLLKRLITSDESWIAYDKIVQKKDHGEKASKLRRLK</sequence>
<dbReference type="GO" id="GO:0031297">
    <property type="term" value="P:replication fork processing"/>
    <property type="evidence" value="ECO:0007669"/>
    <property type="project" value="TreeGrafter"/>
</dbReference>
<proteinExistence type="predicted"/>
<dbReference type="GO" id="GO:0000729">
    <property type="term" value="P:DNA double-strand break processing"/>
    <property type="evidence" value="ECO:0007669"/>
    <property type="project" value="TreeGrafter"/>
</dbReference>
<dbReference type="PANTHER" id="PTHR46060:SF2">
    <property type="entry name" value="HISTONE-LYSINE N-METHYLTRANSFERASE SETMAR"/>
    <property type="match status" value="1"/>
</dbReference>